<name>A0A0N7HIZ2_9RHOB</name>
<evidence type="ECO:0000313" key="2">
    <source>
        <dbReference type="Proteomes" id="UP000064920"/>
    </source>
</evidence>
<organism evidence="1 2">
    <name type="scientific">Celeribacter marinus</name>
    <dbReference type="NCBI Taxonomy" id="1397108"/>
    <lineage>
        <taxon>Bacteria</taxon>
        <taxon>Pseudomonadati</taxon>
        <taxon>Pseudomonadota</taxon>
        <taxon>Alphaproteobacteria</taxon>
        <taxon>Rhodobacterales</taxon>
        <taxon>Roseobacteraceae</taxon>
        <taxon>Celeribacter</taxon>
    </lineage>
</organism>
<dbReference type="Proteomes" id="UP000064920">
    <property type="component" value="Chromosome"/>
</dbReference>
<accession>A0A0N7HIZ2</accession>
<proteinExistence type="predicted"/>
<protein>
    <submittedName>
        <fullName evidence="1">Uncharacterized protein</fullName>
    </submittedName>
</protein>
<reference evidence="1 2" key="1">
    <citation type="submission" date="2015-05" db="EMBL/GenBank/DDBJ databases">
        <authorList>
            <person name="Wang D.B."/>
            <person name="Wang M."/>
        </authorList>
    </citation>
    <scope>NUCLEOTIDE SEQUENCE [LARGE SCALE GENOMIC DNA]</scope>
    <source>
        <strain evidence="1 2">IMCC 12053</strain>
    </source>
</reference>
<sequence length="37" mass="3892">METRQTAILLVNTSTTNSTAPVSLAGRDAKFAGQILD</sequence>
<dbReference type="KEGG" id="cmar:IMCC12053_2626"/>
<dbReference type="PATRIC" id="fig|1397108.4.peg.2685"/>
<evidence type="ECO:0000313" key="1">
    <source>
        <dbReference type="EMBL" id="ALI56573.1"/>
    </source>
</evidence>
<keyword evidence="2" id="KW-1185">Reference proteome</keyword>
<gene>
    <name evidence="1" type="ORF">IMCC12053_2626</name>
</gene>
<dbReference type="EMBL" id="CP012023">
    <property type="protein sequence ID" value="ALI56573.1"/>
    <property type="molecule type" value="Genomic_DNA"/>
</dbReference>
<dbReference type="AlphaFoldDB" id="A0A0N7HIZ2"/>